<accession>A0A1Z3HJ47</accession>
<dbReference type="Gene3D" id="3.40.50.300">
    <property type="entry name" value="P-loop containing nucleotide triphosphate hydrolases"/>
    <property type="match status" value="1"/>
</dbReference>
<gene>
    <name evidence="1" type="ORF">XM38_012770</name>
</gene>
<organism evidence="1 2">
    <name type="scientific">Halomicronema hongdechloris C2206</name>
    <dbReference type="NCBI Taxonomy" id="1641165"/>
    <lineage>
        <taxon>Bacteria</taxon>
        <taxon>Bacillati</taxon>
        <taxon>Cyanobacteriota</taxon>
        <taxon>Cyanophyceae</taxon>
        <taxon>Nodosilineales</taxon>
        <taxon>Nodosilineaceae</taxon>
        <taxon>Halomicronema</taxon>
    </lineage>
</organism>
<dbReference type="AlphaFoldDB" id="A0A1Z3HJ47"/>
<dbReference type="SUPFAM" id="SSF52540">
    <property type="entry name" value="P-loop containing nucleoside triphosphate hydrolases"/>
    <property type="match status" value="1"/>
</dbReference>
<dbReference type="KEGG" id="hhg:XM38_012770"/>
<proteinExistence type="predicted"/>
<evidence type="ECO:0000313" key="2">
    <source>
        <dbReference type="Proteomes" id="UP000191901"/>
    </source>
</evidence>
<evidence type="ECO:0000313" key="1">
    <source>
        <dbReference type="EMBL" id="ASC70339.1"/>
    </source>
</evidence>
<name>A0A1Z3HJ47_9CYAN</name>
<dbReference type="InterPro" id="IPR027417">
    <property type="entry name" value="P-loop_NTPase"/>
</dbReference>
<dbReference type="Proteomes" id="UP000191901">
    <property type="component" value="Chromosome"/>
</dbReference>
<reference evidence="1 2" key="1">
    <citation type="journal article" date="2016" name="Biochim. Biophys. Acta">
        <title>Characterization of red-shifted phycobilisomes isolated from the chlorophyll f-containing cyanobacterium Halomicronema hongdechloris.</title>
        <authorList>
            <person name="Li Y."/>
            <person name="Lin Y."/>
            <person name="Garvey C.J."/>
            <person name="Birch D."/>
            <person name="Corkery R.W."/>
            <person name="Loughlin P.C."/>
            <person name="Scheer H."/>
            <person name="Willows R.D."/>
            <person name="Chen M."/>
        </authorList>
    </citation>
    <scope>NUCLEOTIDE SEQUENCE [LARGE SCALE GENOMIC DNA]</scope>
    <source>
        <strain evidence="1 2">C2206</strain>
    </source>
</reference>
<protein>
    <recommendedName>
        <fullName evidence="3">Sulfotransferase family protein</fullName>
    </recommendedName>
</protein>
<keyword evidence="2" id="KW-1185">Reference proteome</keyword>
<sequence length="208" mass="23828">MNVFILNTGRCGSTTFIKACKHIRNYSAAHESRVHLLGPARLQYPPNHIEADNRLSWFLGRLEQVYGDNAFYVHLQRNPLDTAHSFAKRYDFGIITAYRSAVLIDCPPESDPIKVCLDYCETVNTNIEAFLADKSHTMTFHLEQAQQDFERFWQMVGATGDLPAALQTWDTTYNAAATQRRYYTHPALRYGHKALRILRKLPSFVSNA</sequence>
<dbReference type="RefSeq" id="WP_202978830.1">
    <property type="nucleotide sequence ID" value="NZ_CP021983.2"/>
</dbReference>
<evidence type="ECO:0008006" key="3">
    <source>
        <dbReference type="Google" id="ProtNLM"/>
    </source>
</evidence>
<dbReference type="EMBL" id="CP021983">
    <property type="protein sequence ID" value="ASC70339.1"/>
    <property type="molecule type" value="Genomic_DNA"/>
</dbReference>